<reference evidence="2 4" key="2">
    <citation type="journal article" date="2018" name="Plant J.">
        <title>The Physcomitrella patens chromosome-scale assembly reveals moss genome structure and evolution.</title>
        <authorList>
            <person name="Lang D."/>
            <person name="Ullrich K.K."/>
            <person name="Murat F."/>
            <person name="Fuchs J."/>
            <person name="Jenkins J."/>
            <person name="Haas F.B."/>
            <person name="Piednoel M."/>
            <person name="Gundlach H."/>
            <person name="Van Bel M."/>
            <person name="Meyberg R."/>
            <person name="Vives C."/>
            <person name="Morata J."/>
            <person name="Symeonidi A."/>
            <person name="Hiss M."/>
            <person name="Muchero W."/>
            <person name="Kamisugi Y."/>
            <person name="Saleh O."/>
            <person name="Blanc G."/>
            <person name="Decker E.L."/>
            <person name="van Gessel N."/>
            <person name="Grimwood J."/>
            <person name="Hayes R.D."/>
            <person name="Graham S.W."/>
            <person name="Gunter L.E."/>
            <person name="McDaniel S.F."/>
            <person name="Hoernstein S.N.W."/>
            <person name="Larsson A."/>
            <person name="Li F.W."/>
            <person name="Perroud P.F."/>
            <person name="Phillips J."/>
            <person name="Ranjan P."/>
            <person name="Rokshar D.S."/>
            <person name="Rothfels C.J."/>
            <person name="Schneider L."/>
            <person name="Shu S."/>
            <person name="Stevenson D.W."/>
            <person name="Thummler F."/>
            <person name="Tillich M."/>
            <person name="Villarreal Aguilar J.C."/>
            <person name="Widiez T."/>
            <person name="Wong G.K."/>
            <person name="Wymore A."/>
            <person name="Zhang Y."/>
            <person name="Zimmer A.D."/>
            <person name="Quatrano R.S."/>
            <person name="Mayer K.F.X."/>
            <person name="Goodstein D."/>
            <person name="Casacuberta J.M."/>
            <person name="Vandepoele K."/>
            <person name="Reski R."/>
            <person name="Cuming A.C."/>
            <person name="Tuskan G.A."/>
            <person name="Maumus F."/>
            <person name="Salse J."/>
            <person name="Schmutz J."/>
            <person name="Rensing S.A."/>
        </authorList>
    </citation>
    <scope>NUCLEOTIDE SEQUENCE [LARGE SCALE GENOMIC DNA]</scope>
    <source>
        <strain evidence="3 4">cv. Gransden 2004</strain>
    </source>
</reference>
<dbReference type="EnsemblPlants" id="Pp3c4_20510V3.2">
    <property type="protein sequence ID" value="Pp3c4_20510V3.2"/>
    <property type="gene ID" value="Pp3c4_20510"/>
</dbReference>
<accession>A0A2K1KP98</accession>
<evidence type="ECO:0000313" key="2">
    <source>
        <dbReference type="EMBL" id="PNR55609.1"/>
    </source>
</evidence>
<gene>
    <name evidence="3" type="primary">LOC112281038</name>
    <name evidence="2" type="ORF">PHYPA_006506</name>
</gene>
<dbReference type="PROSITE" id="PS00823">
    <property type="entry name" value="DEHYDRIN_2"/>
    <property type="match status" value="1"/>
</dbReference>
<evidence type="ECO:0000256" key="1">
    <source>
        <dbReference type="SAM" id="MobiDB-lite"/>
    </source>
</evidence>
<evidence type="ECO:0000313" key="3">
    <source>
        <dbReference type="EnsemblPlants" id="Pp3c4_20510V3.1"/>
    </source>
</evidence>
<organism evidence="2">
    <name type="scientific">Physcomitrium patens</name>
    <name type="common">Spreading-leaved earth moss</name>
    <name type="synonym">Physcomitrella patens</name>
    <dbReference type="NCBI Taxonomy" id="3218"/>
    <lineage>
        <taxon>Eukaryota</taxon>
        <taxon>Viridiplantae</taxon>
        <taxon>Streptophyta</taxon>
        <taxon>Embryophyta</taxon>
        <taxon>Bryophyta</taxon>
        <taxon>Bryophytina</taxon>
        <taxon>Bryopsida</taxon>
        <taxon>Funariidae</taxon>
        <taxon>Funariales</taxon>
        <taxon>Funariaceae</taxon>
        <taxon>Physcomitrium</taxon>
    </lineage>
</organism>
<sequence>MADYNWNMEDSAGGFMGLMSKPDMSSNDGRQDESEERIDNQPGGSSPSPLELTKGHGDSDTGVLGPNSGRGASSEVTGADHRPSSFSESQFGLDAKTVSYGHAAAGSRNVNSHADVDGFCVSRPLCSTERNAGGDGCNLDNTTSTHGVKKHGLINKIKEKLPGHHHTAGRVIENDPPKKARWIR</sequence>
<protein>
    <submittedName>
        <fullName evidence="2 3">Uncharacterized protein</fullName>
    </submittedName>
</protein>
<dbReference type="Proteomes" id="UP000006727">
    <property type="component" value="Chromosome 4"/>
</dbReference>
<dbReference type="AlphaFoldDB" id="A0A2K1KP98"/>
<dbReference type="PaxDb" id="3218-PP1S201_52V6.1"/>
<dbReference type="EnsemblPlants" id="Pp3c4_20510V3.1">
    <property type="protein sequence ID" value="Pp3c4_20510V3.1"/>
    <property type="gene ID" value="Pp3c4_20510"/>
</dbReference>
<evidence type="ECO:0000313" key="4">
    <source>
        <dbReference type="Proteomes" id="UP000006727"/>
    </source>
</evidence>
<reference evidence="2 4" key="1">
    <citation type="journal article" date="2008" name="Science">
        <title>The Physcomitrella genome reveals evolutionary insights into the conquest of land by plants.</title>
        <authorList>
            <person name="Rensing S."/>
            <person name="Lang D."/>
            <person name="Zimmer A."/>
            <person name="Terry A."/>
            <person name="Salamov A."/>
            <person name="Shapiro H."/>
            <person name="Nishiyama T."/>
            <person name="Perroud P.-F."/>
            <person name="Lindquist E."/>
            <person name="Kamisugi Y."/>
            <person name="Tanahashi T."/>
            <person name="Sakakibara K."/>
            <person name="Fujita T."/>
            <person name="Oishi K."/>
            <person name="Shin-I T."/>
            <person name="Kuroki Y."/>
            <person name="Toyoda A."/>
            <person name="Suzuki Y."/>
            <person name="Hashimoto A."/>
            <person name="Yamaguchi K."/>
            <person name="Sugano A."/>
            <person name="Kohara Y."/>
            <person name="Fujiyama A."/>
            <person name="Anterola A."/>
            <person name="Aoki S."/>
            <person name="Ashton N."/>
            <person name="Barbazuk W.B."/>
            <person name="Barker E."/>
            <person name="Bennetzen J."/>
            <person name="Bezanilla M."/>
            <person name="Blankenship R."/>
            <person name="Cho S.H."/>
            <person name="Dutcher S."/>
            <person name="Estelle M."/>
            <person name="Fawcett J.A."/>
            <person name="Gundlach H."/>
            <person name="Hanada K."/>
            <person name="Heyl A."/>
            <person name="Hicks K.A."/>
            <person name="Hugh J."/>
            <person name="Lohr M."/>
            <person name="Mayer K."/>
            <person name="Melkozernov A."/>
            <person name="Murata T."/>
            <person name="Nelson D."/>
            <person name="Pils B."/>
            <person name="Prigge M."/>
            <person name="Reiss B."/>
            <person name="Renner T."/>
            <person name="Rombauts S."/>
            <person name="Rushton P."/>
            <person name="Sanderfoot A."/>
            <person name="Schween G."/>
            <person name="Shiu S.-H."/>
            <person name="Stueber K."/>
            <person name="Theodoulou F.L."/>
            <person name="Tu H."/>
            <person name="Van de Peer Y."/>
            <person name="Verrier P.J."/>
            <person name="Waters E."/>
            <person name="Wood A."/>
            <person name="Yang L."/>
            <person name="Cove D."/>
            <person name="Cuming A."/>
            <person name="Hasebe M."/>
            <person name="Lucas S."/>
            <person name="Mishler D.B."/>
            <person name="Reski R."/>
            <person name="Grigoriev I."/>
            <person name="Quatrano R.S."/>
            <person name="Boore J.L."/>
        </authorList>
    </citation>
    <scope>NUCLEOTIDE SEQUENCE [LARGE SCALE GENOMIC DNA]</scope>
    <source>
        <strain evidence="3 4">cv. Gransden 2004</strain>
    </source>
</reference>
<dbReference type="RefSeq" id="XP_024372946.1">
    <property type="nucleotide sequence ID" value="XM_024517178.2"/>
</dbReference>
<name>A0A2K1KP98_PHYPA</name>
<reference evidence="3" key="3">
    <citation type="submission" date="2020-12" db="UniProtKB">
        <authorList>
            <consortium name="EnsemblPlants"/>
        </authorList>
    </citation>
    <scope>IDENTIFICATION</scope>
</reference>
<dbReference type="Gramene" id="Pp3c4_20510V3.2">
    <property type="protein sequence ID" value="Pp3c4_20510V3.2"/>
    <property type="gene ID" value="Pp3c4_20510"/>
</dbReference>
<dbReference type="InterPro" id="IPR030513">
    <property type="entry name" value="Dehydrin_CS"/>
</dbReference>
<dbReference type="Gramene" id="Pp3c4_20510V3.1">
    <property type="protein sequence ID" value="Pp3c4_20510V3.1"/>
    <property type="gene ID" value="Pp3c4_20510"/>
</dbReference>
<keyword evidence="4" id="KW-1185">Reference proteome</keyword>
<feature type="region of interest" description="Disordered" evidence="1">
    <location>
        <begin position="1"/>
        <end position="91"/>
    </location>
</feature>
<dbReference type="EMBL" id="ABEU02000004">
    <property type="protein sequence ID" value="PNR55609.1"/>
    <property type="molecule type" value="Genomic_DNA"/>
</dbReference>
<dbReference type="GeneID" id="112281038"/>
<proteinExistence type="predicted"/>
<feature type="region of interest" description="Disordered" evidence="1">
    <location>
        <begin position="164"/>
        <end position="184"/>
    </location>
</feature>